<dbReference type="InterPro" id="IPR029480">
    <property type="entry name" value="Transpos_assoc"/>
</dbReference>
<feature type="region of interest" description="Disordered" evidence="1">
    <location>
        <begin position="896"/>
        <end position="918"/>
    </location>
</feature>
<evidence type="ECO:0000313" key="5">
    <source>
        <dbReference type="EMBL" id="KAK7266896.1"/>
    </source>
</evidence>
<feature type="region of interest" description="Disordered" evidence="1">
    <location>
        <begin position="849"/>
        <end position="881"/>
    </location>
</feature>
<evidence type="ECO:0008006" key="7">
    <source>
        <dbReference type="Google" id="ProtNLM"/>
    </source>
</evidence>
<keyword evidence="6" id="KW-1185">Reference proteome</keyword>
<feature type="domain" description="Transposase-associated" evidence="4">
    <location>
        <begin position="3"/>
        <end position="70"/>
    </location>
</feature>
<reference evidence="5 6" key="1">
    <citation type="submission" date="2024-01" db="EMBL/GenBank/DDBJ databases">
        <title>The genomes of 5 underutilized Papilionoideae crops provide insights into root nodulation and disease resistanc.</title>
        <authorList>
            <person name="Yuan L."/>
        </authorList>
    </citation>
    <scope>NUCLEOTIDE SEQUENCE [LARGE SCALE GENOMIC DNA]</scope>
    <source>
        <strain evidence="5">ZHUSHIDOU_FW_LH</strain>
        <tissue evidence="5">Leaf</tissue>
    </source>
</reference>
<name>A0AAN9F2K3_CROPI</name>
<dbReference type="InterPro" id="IPR025452">
    <property type="entry name" value="DUF4218"/>
</dbReference>
<dbReference type="Pfam" id="PF13952">
    <property type="entry name" value="DUF4216"/>
    <property type="match status" value="1"/>
</dbReference>
<accession>A0AAN9F2K3</accession>
<evidence type="ECO:0000259" key="3">
    <source>
        <dbReference type="Pfam" id="PF13960"/>
    </source>
</evidence>
<dbReference type="InterPro" id="IPR004242">
    <property type="entry name" value="Transposase_21"/>
</dbReference>
<evidence type="ECO:0000259" key="4">
    <source>
        <dbReference type="Pfam" id="PF13963"/>
    </source>
</evidence>
<dbReference type="Proteomes" id="UP001372338">
    <property type="component" value="Unassembled WGS sequence"/>
</dbReference>
<dbReference type="PANTHER" id="PTHR48258:SF9">
    <property type="entry name" value="OS01G0348150 PROTEIN"/>
    <property type="match status" value="1"/>
</dbReference>
<dbReference type="InterPro" id="IPR025312">
    <property type="entry name" value="DUF4216"/>
</dbReference>
<dbReference type="Pfam" id="PF02992">
    <property type="entry name" value="Transposase_21"/>
    <property type="match status" value="1"/>
</dbReference>
<proteinExistence type="predicted"/>
<protein>
    <recommendedName>
        <fullName evidence="7">Transposase</fullName>
    </recommendedName>
</protein>
<dbReference type="EMBL" id="JAYWIO010000004">
    <property type="protein sequence ID" value="KAK7266896.1"/>
    <property type="molecule type" value="Genomic_DNA"/>
</dbReference>
<dbReference type="Pfam" id="PF13960">
    <property type="entry name" value="DUF4218"/>
    <property type="match status" value="1"/>
</dbReference>
<feature type="domain" description="DUF4218" evidence="3">
    <location>
        <begin position="499"/>
        <end position="608"/>
    </location>
</feature>
<organism evidence="5 6">
    <name type="scientific">Crotalaria pallida</name>
    <name type="common">Smooth rattlebox</name>
    <name type="synonym">Crotalaria striata</name>
    <dbReference type="NCBI Taxonomy" id="3830"/>
    <lineage>
        <taxon>Eukaryota</taxon>
        <taxon>Viridiplantae</taxon>
        <taxon>Streptophyta</taxon>
        <taxon>Embryophyta</taxon>
        <taxon>Tracheophyta</taxon>
        <taxon>Spermatophyta</taxon>
        <taxon>Magnoliopsida</taxon>
        <taxon>eudicotyledons</taxon>
        <taxon>Gunneridae</taxon>
        <taxon>Pentapetalae</taxon>
        <taxon>rosids</taxon>
        <taxon>fabids</taxon>
        <taxon>Fabales</taxon>
        <taxon>Fabaceae</taxon>
        <taxon>Papilionoideae</taxon>
        <taxon>50 kb inversion clade</taxon>
        <taxon>genistoids sensu lato</taxon>
        <taxon>core genistoids</taxon>
        <taxon>Crotalarieae</taxon>
        <taxon>Crotalaria</taxon>
    </lineage>
</organism>
<gene>
    <name evidence="5" type="ORF">RIF29_19556</name>
</gene>
<evidence type="ECO:0000313" key="6">
    <source>
        <dbReference type="Proteomes" id="UP001372338"/>
    </source>
</evidence>
<evidence type="ECO:0000259" key="2">
    <source>
        <dbReference type="Pfam" id="PF13952"/>
    </source>
</evidence>
<dbReference type="PANTHER" id="PTHR48258">
    <property type="entry name" value="DUF4218 DOMAIN-CONTAINING PROTEIN-RELATED"/>
    <property type="match status" value="1"/>
</dbReference>
<dbReference type="Pfam" id="PF13963">
    <property type="entry name" value="Transpos_assoc"/>
    <property type="match status" value="1"/>
</dbReference>
<comment type="caution">
    <text evidence="5">The sequence shown here is derived from an EMBL/GenBank/DDBJ whole genome shotgun (WGS) entry which is preliminary data.</text>
</comment>
<feature type="domain" description="DUF4216" evidence="2">
    <location>
        <begin position="771"/>
        <end position="839"/>
    </location>
</feature>
<feature type="compositionally biased region" description="Acidic residues" evidence="1">
    <location>
        <begin position="851"/>
        <end position="864"/>
    </location>
</feature>
<sequence length="1076" mass="124177">MFANRLTDEYNEGVKEFIRFAVDHAEDPSRIICPCLQCCYSRKVSLTELKNHLVCYGIDQSYTCWTRHGETREEFGALKDDAGYALNDADTNSYDGDCFDEMAVVLEEDLRDCPEMFERLMNDAEKPLYDGCTQFNKLSTVLKLYKLKSANGWTDKSFTDLLMLLKDMLPKDNELPTRTYEAKQVIRSTGMGYKKIHTCRNDCILFWKEYESLTVCPKCNESRYKKEDSTPANVLWYFPVKERFRRMYSSAIDSKNLTWHVDERIKDGKLRHPADSPRWRKIDHEYPDFAQDAINLRLALSTDGINPHGVQSSSHSTWPVMLVIYNLPPWLCMKRKYMMLSMLISGPKQPGNDINVYLAPLIEDLKQMWETGIEVYDGYRRESFNLRATLFGTISDFPTYGNLSGHSTKGQCTCPICEDNTHWMRLENYKKNVFLGHCIFLPSGHRYRGWRKAFNGKREDGKAPLPMTGEQLFEKLKSLSNNFGKPFAGELVTNGWKKSKVIDPGKLPKLQREIILTLCELEMYFPPSFFDIMVHLTVHLVRETRLCGPAYMRWMYPFERYMKILKGYVKNHSRPEGCIAEQYIVEEAVEICTEYMSNADSIRLPKSRHAGRTQGEGIIGNEILTIPRTKLDQTHLYVLHNEDEVEPYVEKHKEILRSSNPSRNENWITREHNRCFIKWLRDHIIEELNINPDSISERLRWLANGPSIHVLSYTGYLINGYTFYTKEQDDQSTIQNSGVTLVAEAMHVSSANDRNPIYVNMSYFGVIERIWELDYSKFRVPVFGCKWVDNNNGFQIDDLGFMKVDLNREGYKDEPFILASQAQQVFYVTDPADMKWSIVLLSNKINANNIDDQDHEDTDVEDDPFFGTSQLHESDPADGDDLYLRDDHDDGIFINPQVMASPNGEDPPNTTTKKRSRGLTAMKKSLLQRVNDLENKNQEKATERQHDLPCPDPSIKDNCTVATHNIPEVPKKSKVQVKQPIPTNNLQVQEISKNSKFCNLLKIHVESMGDGAEMNISMTKDIFGYEIEEFLSLNEVNEIVEHAWLGSSVICLYIRNRLKWVAVLCCCLAGNASVLD</sequence>
<dbReference type="AlphaFoldDB" id="A0AAN9F2K3"/>
<evidence type="ECO:0000256" key="1">
    <source>
        <dbReference type="SAM" id="MobiDB-lite"/>
    </source>
</evidence>